<comment type="subunit">
    <text evidence="8">Component of the Golgi to ER traffic (GET) complex, which is composed of GET1, GET2 and GET3. Within the complex, GET1 and GET2 form a heterotetramer which is stabilized by phosphatidylinositol binding and which binds to the GET3 homodimer.</text>
</comment>
<evidence type="ECO:0000256" key="1">
    <source>
        <dbReference type="ARBA" id="ARBA00022448"/>
    </source>
</evidence>
<dbReference type="InterPro" id="IPR014802">
    <property type="entry name" value="GET2"/>
</dbReference>
<feature type="topological domain" description="Lumenal" evidence="8">
    <location>
        <begin position="288"/>
        <end position="289"/>
    </location>
</feature>
<dbReference type="OrthoDB" id="4097053at2759"/>
<feature type="transmembrane region" description="Helical" evidence="10">
    <location>
        <begin position="262"/>
        <end position="288"/>
    </location>
</feature>
<dbReference type="GO" id="GO:0045048">
    <property type="term" value="P:protein insertion into ER membrane"/>
    <property type="evidence" value="ECO:0007669"/>
    <property type="project" value="UniProtKB-UniRule"/>
</dbReference>
<dbReference type="GO" id="GO:0043529">
    <property type="term" value="C:GET complex"/>
    <property type="evidence" value="ECO:0007669"/>
    <property type="project" value="UniProtKB-UniRule"/>
</dbReference>
<evidence type="ECO:0000256" key="8">
    <source>
        <dbReference type="HAMAP-Rule" id="MF_03114"/>
    </source>
</evidence>
<comment type="subcellular location">
    <subcellularLocation>
        <location evidence="8">Endoplasmic reticulum membrane</location>
        <topology evidence="8">Multi-pass membrane protein</topology>
    </subcellularLocation>
    <subcellularLocation>
        <location evidence="8">Golgi apparatus membrane</location>
        <topology evidence="8">Multi-pass membrane protein</topology>
    </subcellularLocation>
</comment>
<organism evidence="11 12">
    <name type="scientific">Candida verbasci</name>
    <dbReference type="NCBI Taxonomy" id="1227364"/>
    <lineage>
        <taxon>Eukaryota</taxon>
        <taxon>Fungi</taxon>
        <taxon>Dikarya</taxon>
        <taxon>Ascomycota</taxon>
        <taxon>Saccharomycotina</taxon>
        <taxon>Pichiomycetes</taxon>
        <taxon>Debaryomycetaceae</taxon>
        <taxon>Candida/Lodderomyces clade</taxon>
        <taxon>Candida</taxon>
    </lineage>
</organism>
<proteinExistence type="inferred from homology"/>
<evidence type="ECO:0000256" key="10">
    <source>
        <dbReference type="SAM" id="Phobius"/>
    </source>
</evidence>
<dbReference type="PANTHER" id="PTHR28263:SF1">
    <property type="entry name" value="GOLGI TO ER TRAFFIC PROTEIN 2"/>
    <property type="match status" value="1"/>
</dbReference>
<evidence type="ECO:0000256" key="7">
    <source>
        <dbReference type="ARBA" id="ARBA00023136"/>
    </source>
</evidence>
<keyword evidence="5 8" id="KW-1133">Transmembrane helix</keyword>
<feature type="compositionally biased region" description="Basic and acidic residues" evidence="9">
    <location>
        <begin position="1"/>
        <end position="21"/>
    </location>
</feature>
<reference evidence="11" key="1">
    <citation type="submission" date="2022-12" db="EMBL/GenBank/DDBJ databases">
        <authorList>
            <person name="Brejova B."/>
        </authorList>
    </citation>
    <scope>NUCLEOTIDE SEQUENCE</scope>
</reference>
<protein>
    <recommendedName>
        <fullName evidence="8">Golgi to ER traffic protein 2</fullName>
    </recommendedName>
</protein>
<dbReference type="EMBL" id="CANTUO010000001">
    <property type="protein sequence ID" value="CAI5757421.1"/>
    <property type="molecule type" value="Genomic_DNA"/>
</dbReference>
<dbReference type="GO" id="GO:0000139">
    <property type="term" value="C:Golgi membrane"/>
    <property type="evidence" value="ECO:0007669"/>
    <property type="project" value="UniProtKB-SubCell"/>
</dbReference>
<keyword evidence="6 8" id="KW-0333">Golgi apparatus</keyword>
<dbReference type="Pfam" id="PF08690">
    <property type="entry name" value="GET2"/>
    <property type="match status" value="1"/>
</dbReference>
<keyword evidence="4 8" id="KW-0931">ER-Golgi transport</keyword>
<dbReference type="InterPro" id="IPR028143">
    <property type="entry name" value="Get2/sif1"/>
</dbReference>
<evidence type="ECO:0000313" key="11">
    <source>
        <dbReference type="EMBL" id="CAI5757421.1"/>
    </source>
</evidence>
<keyword evidence="3 8" id="KW-0256">Endoplasmic reticulum</keyword>
<dbReference type="Proteomes" id="UP001152885">
    <property type="component" value="Unassembled WGS sequence"/>
</dbReference>
<evidence type="ECO:0000256" key="5">
    <source>
        <dbReference type="ARBA" id="ARBA00022989"/>
    </source>
</evidence>
<keyword evidence="7 8" id="KW-0472">Membrane</keyword>
<feature type="transmembrane region" description="Helical" evidence="10">
    <location>
        <begin position="200"/>
        <end position="221"/>
    </location>
</feature>
<comment type="caution">
    <text evidence="8">Lacks conserved residue(s) required for the propagation of feature annotation.</text>
</comment>
<gene>
    <name evidence="8" type="primary">GET2</name>
    <name evidence="11" type="ORF">CANVERA_P1935</name>
</gene>
<evidence type="ECO:0000256" key="2">
    <source>
        <dbReference type="ARBA" id="ARBA00022692"/>
    </source>
</evidence>
<evidence type="ECO:0000313" key="12">
    <source>
        <dbReference type="Proteomes" id="UP001152885"/>
    </source>
</evidence>
<dbReference type="HAMAP" id="MF_03114">
    <property type="entry name" value="Get2"/>
    <property type="match status" value="1"/>
</dbReference>
<keyword evidence="12" id="KW-1185">Reference proteome</keyword>
<keyword evidence="2 8" id="KW-0812">Transmembrane</keyword>
<accession>A0A9W4TSF4</accession>
<evidence type="ECO:0000256" key="9">
    <source>
        <dbReference type="SAM" id="MobiDB-lite"/>
    </source>
</evidence>
<dbReference type="GO" id="GO:0005789">
    <property type="term" value="C:endoplasmic reticulum membrane"/>
    <property type="evidence" value="ECO:0007669"/>
    <property type="project" value="UniProtKB-SubCell"/>
</dbReference>
<dbReference type="PANTHER" id="PTHR28263">
    <property type="entry name" value="GOLGI TO ER TRAFFIC PROTEIN 2"/>
    <property type="match status" value="1"/>
</dbReference>
<feature type="topological domain" description="Cytoplasmic" evidence="8">
    <location>
        <begin position="1"/>
        <end position="155"/>
    </location>
</feature>
<keyword evidence="1 8" id="KW-0813">Transport</keyword>
<comment type="caution">
    <text evidence="11">The sequence shown here is derived from an EMBL/GenBank/DDBJ whole genome shotgun (WGS) entry which is preliminary data.</text>
</comment>
<feature type="transmembrane region" description="Helical" evidence="10">
    <location>
        <begin position="161"/>
        <end position="180"/>
    </location>
</feature>
<name>A0A9W4TSF4_9ASCO</name>
<dbReference type="GO" id="GO:0006890">
    <property type="term" value="P:retrograde vesicle-mediated transport, Golgi to endoplasmic reticulum"/>
    <property type="evidence" value="ECO:0007669"/>
    <property type="project" value="TreeGrafter"/>
</dbReference>
<feature type="compositionally biased region" description="Polar residues" evidence="9">
    <location>
        <begin position="32"/>
        <end position="73"/>
    </location>
</feature>
<dbReference type="AlphaFoldDB" id="A0A9W4TSF4"/>
<evidence type="ECO:0000256" key="4">
    <source>
        <dbReference type="ARBA" id="ARBA00022892"/>
    </source>
</evidence>
<evidence type="ECO:0000256" key="3">
    <source>
        <dbReference type="ARBA" id="ARBA00022824"/>
    </source>
</evidence>
<sequence length="289" mass="33017">MAEKVELTPAEKQKILRERRQAKMNKGKATDRLNNILSQGSSVKTSSVTSILDQEKPSSTTSSSIDQTPSYSATIAADEDPDHQDISTITPSPTEDIDTIFNKILKQQQDEHTESDPMSQFMKMFNDQQQQPTPQPQETKYNQEYQLYQNYQSKLWKFRFLIIRISAVLVNFGYHFMTIPKFHASTYINVRDYSPTDANISQFITLFSAVEVVIIASYYFICQKYGLFHAANSNNIILKIVSQGAMFLPQLKRYEIILARVLGYYDLIGIIIGDLSFVVVLFGLLSYLN</sequence>
<comment type="function">
    <text evidence="8">Required for the post-translational delivery of tail-anchored (TA) proteins to the endoplasmic reticulum. Together with GET1, acts as a membrane receptor for soluble GET3, which recognizes and selectively binds the transmembrane domain of TA proteins in the cytosol. The GET complex cooperates with the HDEL receptor ERD2 to mediate the ATP-dependent retrieval of resident ER proteins that contain a C-terminal H-D-E-L retention signal from the Golgi to the ER.</text>
</comment>
<comment type="similarity">
    <text evidence="8">Belongs to the GET2 family.</text>
</comment>
<evidence type="ECO:0000256" key="6">
    <source>
        <dbReference type="ARBA" id="ARBA00023034"/>
    </source>
</evidence>
<feature type="region of interest" description="Disordered" evidence="9">
    <location>
        <begin position="1"/>
        <end position="95"/>
    </location>
</feature>